<dbReference type="AlphaFoldDB" id="A0A072THI1"/>
<name>A0A072THI1_MEDTR</name>
<dbReference type="Proteomes" id="UP000002051">
    <property type="component" value="Unassembled WGS sequence"/>
</dbReference>
<sequence>MCQPTMGATMAMPGSTEMGVTAPSTVSTFTQMTRLEMGTVIPPFTTGVPSTTIMPNSSAPSNRPRLDDRNVNIQNISMEQLYVFNPLIRETNRSYQALTTQMVRIADFLATPQSVYQPVTQIQNQQPLRLLEPMVQRQQHVPQP</sequence>
<organism evidence="1 3">
    <name type="scientific">Medicago truncatula</name>
    <name type="common">Barrel medic</name>
    <name type="synonym">Medicago tribuloides</name>
    <dbReference type="NCBI Taxonomy" id="3880"/>
    <lineage>
        <taxon>Eukaryota</taxon>
        <taxon>Viridiplantae</taxon>
        <taxon>Streptophyta</taxon>
        <taxon>Embryophyta</taxon>
        <taxon>Tracheophyta</taxon>
        <taxon>Spermatophyta</taxon>
        <taxon>Magnoliopsida</taxon>
        <taxon>eudicotyledons</taxon>
        <taxon>Gunneridae</taxon>
        <taxon>Pentapetalae</taxon>
        <taxon>rosids</taxon>
        <taxon>fabids</taxon>
        <taxon>Fabales</taxon>
        <taxon>Fabaceae</taxon>
        <taxon>Papilionoideae</taxon>
        <taxon>50 kb inversion clade</taxon>
        <taxon>NPAAA clade</taxon>
        <taxon>Hologalegina</taxon>
        <taxon>IRL clade</taxon>
        <taxon>Trifolieae</taxon>
        <taxon>Medicago</taxon>
    </lineage>
</organism>
<reference evidence="1 3" key="2">
    <citation type="journal article" date="2014" name="BMC Genomics">
        <title>An improved genome release (version Mt4.0) for the model legume Medicago truncatula.</title>
        <authorList>
            <person name="Tang H."/>
            <person name="Krishnakumar V."/>
            <person name="Bidwell S."/>
            <person name="Rosen B."/>
            <person name="Chan A."/>
            <person name="Zhou S."/>
            <person name="Gentzbittel L."/>
            <person name="Childs K.L."/>
            <person name="Yandell M."/>
            <person name="Gundlach H."/>
            <person name="Mayer K.F."/>
            <person name="Schwartz D.C."/>
            <person name="Town C.D."/>
        </authorList>
    </citation>
    <scope>GENOME REANNOTATION</scope>
    <source>
        <strain evidence="1">A17</strain>
        <strain evidence="2 3">cv. Jemalong A17</strain>
    </source>
</reference>
<evidence type="ECO:0000313" key="2">
    <source>
        <dbReference type="EnsemblPlants" id="KEH17009"/>
    </source>
</evidence>
<dbReference type="HOGENOM" id="CLU_1799368_0_0_1"/>
<gene>
    <name evidence="1" type="ORF">MTR_0054s0240</name>
</gene>
<dbReference type="EnsemblPlants" id="KEH17009">
    <property type="protein sequence ID" value="KEH17009"/>
    <property type="gene ID" value="MTR_0054s0240"/>
</dbReference>
<proteinExistence type="predicted"/>
<reference evidence="2" key="3">
    <citation type="submission" date="2015-06" db="UniProtKB">
        <authorList>
            <consortium name="EnsemblPlants"/>
        </authorList>
    </citation>
    <scope>IDENTIFICATION</scope>
    <source>
        <strain evidence="2">cv. Jemalong A17</strain>
    </source>
</reference>
<dbReference type="EMBL" id="KL402779">
    <property type="protein sequence ID" value="KEH17009.1"/>
    <property type="molecule type" value="Genomic_DNA"/>
</dbReference>
<protein>
    <submittedName>
        <fullName evidence="1 2">Uncharacterized protein</fullName>
    </submittedName>
</protein>
<reference evidence="1 3" key="1">
    <citation type="journal article" date="2011" name="Nature">
        <title>The Medicago genome provides insight into the evolution of rhizobial symbioses.</title>
        <authorList>
            <person name="Young N.D."/>
            <person name="Debelle F."/>
            <person name="Oldroyd G.E."/>
            <person name="Geurts R."/>
            <person name="Cannon S.B."/>
            <person name="Udvardi M.K."/>
            <person name="Benedito V.A."/>
            <person name="Mayer K.F."/>
            <person name="Gouzy J."/>
            <person name="Schoof H."/>
            <person name="Van de Peer Y."/>
            <person name="Proost S."/>
            <person name="Cook D.R."/>
            <person name="Meyers B.C."/>
            <person name="Spannagl M."/>
            <person name="Cheung F."/>
            <person name="De Mita S."/>
            <person name="Krishnakumar V."/>
            <person name="Gundlach H."/>
            <person name="Zhou S."/>
            <person name="Mudge J."/>
            <person name="Bharti A.K."/>
            <person name="Murray J.D."/>
            <person name="Naoumkina M.A."/>
            <person name="Rosen B."/>
            <person name="Silverstein K.A."/>
            <person name="Tang H."/>
            <person name="Rombauts S."/>
            <person name="Zhao P.X."/>
            <person name="Zhou P."/>
            <person name="Barbe V."/>
            <person name="Bardou P."/>
            <person name="Bechner M."/>
            <person name="Bellec A."/>
            <person name="Berger A."/>
            <person name="Berges H."/>
            <person name="Bidwell S."/>
            <person name="Bisseling T."/>
            <person name="Choisne N."/>
            <person name="Couloux A."/>
            <person name="Denny R."/>
            <person name="Deshpande S."/>
            <person name="Dai X."/>
            <person name="Doyle J.J."/>
            <person name="Dudez A.M."/>
            <person name="Farmer A.D."/>
            <person name="Fouteau S."/>
            <person name="Franken C."/>
            <person name="Gibelin C."/>
            <person name="Gish J."/>
            <person name="Goldstein S."/>
            <person name="Gonzalez A.J."/>
            <person name="Green P.J."/>
            <person name="Hallab A."/>
            <person name="Hartog M."/>
            <person name="Hua A."/>
            <person name="Humphray S.J."/>
            <person name="Jeong D.H."/>
            <person name="Jing Y."/>
            <person name="Jocker A."/>
            <person name="Kenton S.M."/>
            <person name="Kim D.J."/>
            <person name="Klee K."/>
            <person name="Lai H."/>
            <person name="Lang C."/>
            <person name="Lin S."/>
            <person name="Macmil S.L."/>
            <person name="Magdelenat G."/>
            <person name="Matthews L."/>
            <person name="McCorrison J."/>
            <person name="Monaghan E.L."/>
            <person name="Mun J.H."/>
            <person name="Najar F.Z."/>
            <person name="Nicholson C."/>
            <person name="Noirot C."/>
            <person name="O'Bleness M."/>
            <person name="Paule C.R."/>
            <person name="Poulain J."/>
            <person name="Prion F."/>
            <person name="Qin B."/>
            <person name="Qu C."/>
            <person name="Retzel E.F."/>
            <person name="Riddle C."/>
            <person name="Sallet E."/>
            <person name="Samain S."/>
            <person name="Samson N."/>
            <person name="Sanders I."/>
            <person name="Saurat O."/>
            <person name="Scarpelli C."/>
            <person name="Schiex T."/>
            <person name="Segurens B."/>
            <person name="Severin A.J."/>
            <person name="Sherrier D.J."/>
            <person name="Shi R."/>
            <person name="Sims S."/>
            <person name="Singer S.R."/>
            <person name="Sinharoy S."/>
            <person name="Sterck L."/>
            <person name="Viollet A."/>
            <person name="Wang B.B."/>
            <person name="Wang K."/>
            <person name="Wang M."/>
            <person name="Wang X."/>
            <person name="Warfsmann J."/>
            <person name="Weissenbach J."/>
            <person name="White D.D."/>
            <person name="White J.D."/>
            <person name="Wiley G.B."/>
            <person name="Wincker P."/>
            <person name="Xing Y."/>
            <person name="Yang L."/>
            <person name="Yao Z."/>
            <person name="Ying F."/>
            <person name="Zhai J."/>
            <person name="Zhou L."/>
            <person name="Zuber A."/>
            <person name="Denarie J."/>
            <person name="Dixon R.A."/>
            <person name="May G.D."/>
            <person name="Schwartz D.C."/>
            <person name="Rogers J."/>
            <person name="Quetier F."/>
            <person name="Town C.D."/>
            <person name="Roe B.A."/>
        </authorList>
    </citation>
    <scope>NUCLEOTIDE SEQUENCE [LARGE SCALE GENOMIC DNA]</scope>
    <source>
        <strain evidence="1">A17</strain>
        <strain evidence="2 3">cv. Jemalong A17</strain>
    </source>
</reference>
<evidence type="ECO:0000313" key="1">
    <source>
        <dbReference type="EMBL" id="KEH17009.1"/>
    </source>
</evidence>
<evidence type="ECO:0000313" key="3">
    <source>
        <dbReference type="Proteomes" id="UP000002051"/>
    </source>
</evidence>
<keyword evidence="3" id="KW-1185">Reference proteome</keyword>
<accession>A0A072THI1</accession>